<dbReference type="GO" id="GO:0048472">
    <property type="term" value="F:threonine-phosphate decarboxylase activity"/>
    <property type="evidence" value="ECO:0007669"/>
    <property type="project" value="UniProtKB-EC"/>
</dbReference>
<dbReference type="PROSITE" id="PS00105">
    <property type="entry name" value="AA_TRANSFER_CLASS_1"/>
    <property type="match status" value="1"/>
</dbReference>
<evidence type="ECO:0000256" key="3">
    <source>
        <dbReference type="ARBA" id="ARBA00004953"/>
    </source>
</evidence>
<dbReference type="PANTHER" id="PTHR42885">
    <property type="entry name" value="HISTIDINOL-PHOSPHATE AMINOTRANSFERASE-RELATED"/>
    <property type="match status" value="1"/>
</dbReference>
<comment type="caution">
    <text evidence="11">The sequence shown here is derived from an EMBL/GenBank/DDBJ whole genome shotgun (WGS) entry which is preliminary data.</text>
</comment>
<dbReference type="CDD" id="cd00609">
    <property type="entry name" value="AAT_like"/>
    <property type="match status" value="1"/>
</dbReference>
<keyword evidence="5" id="KW-0169">Cobalamin biosynthesis</keyword>
<keyword evidence="7" id="KW-0456">Lyase</keyword>
<protein>
    <recommendedName>
        <fullName evidence="4">threonine-phosphate decarboxylase</fullName>
        <ecNumber evidence="4">4.1.1.81</ecNumber>
    </recommendedName>
    <alternativeName>
        <fullName evidence="8">L-threonine-O-3-phosphate decarboxylase</fullName>
    </alternativeName>
</protein>
<comment type="pathway">
    <text evidence="3">Cofactor biosynthesis; adenosylcobalamin biosynthesis.</text>
</comment>
<evidence type="ECO:0000259" key="10">
    <source>
        <dbReference type="Pfam" id="PF00155"/>
    </source>
</evidence>
<evidence type="ECO:0000256" key="4">
    <source>
        <dbReference type="ARBA" id="ARBA00012285"/>
    </source>
</evidence>
<reference evidence="12" key="1">
    <citation type="journal article" date="2019" name="Int. J. Syst. Evol. Microbiol.">
        <title>The Global Catalogue of Microorganisms (GCM) 10K type strain sequencing project: providing services to taxonomists for standard genome sequencing and annotation.</title>
        <authorList>
            <consortium name="The Broad Institute Genomics Platform"/>
            <consortium name="The Broad Institute Genome Sequencing Center for Infectious Disease"/>
            <person name="Wu L."/>
            <person name="Ma J."/>
        </authorList>
    </citation>
    <scope>NUCLEOTIDE SEQUENCE [LARGE SCALE GENOMIC DNA]</scope>
    <source>
        <strain evidence="12">CGMCC 1.12664</strain>
    </source>
</reference>
<dbReference type="Proteomes" id="UP000612855">
    <property type="component" value="Unassembled WGS sequence"/>
</dbReference>
<keyword evidence="6" id="KW-0663">Pyridoxal phosphate</keyword>
<dbReference type="InterPro" id="IPR004839">
    <property type="entry name" value="Aminotransferase_I/II_large"/>
</dbReference>
<dbReference type="InterPro" id="IPR015424">
    <property type="entry name" value="PyrdxlP-dep_Trfase"/>
</dbReference>
<organism evidence="11 12">
    <name type="scientific">Primorskyibacter flagellatus</name>
    <dbReference type="NCBI Taxonomy" id="1387277"/>
    <lineage>
        <taxon>Bacteria</taxon>
        <taxon>Pseudomonadati</taxon>
        <taxon>Pseudomonadota</taxon>
        <taxon>Alphaproteobacteria</taxon>
        <taxon>Rhodobacterales</taxon>
        <taxon>Roseobacteraceae</taxon>
        <taxon>Primorskyibacter</taxon>
    </lineage>
</organism>
<name>A0A917ABP8_9RHOB</name>
<dbReference type="InterPro" id="IPR015422">
    <property type="entry name" value="PyrdxlP-dep_Trfase_small"/>
</dbReference>
<dbReference type="GO" id="GO:0030170">
    <property type="term" value="F:pyridoxal phosphate binding"/>
    <property type="evidence" value="ECO:0007669"/>
    <property type="project" value="InterPro"/>
</dbReference>
<keyword evidence="12" id="KW-1185">Reference proteome</keyword>
<accession>A0A917ABP8</accession>
<dbReference type="InterPro" id="IPR004838">
    <property type="entry name" value="NHTrfase_class1_PyrdxlP-BS"/>
</dbReference>
<evidence type="ECO:0000256" key="6">
    <source>
        <dbReference type="ARBA" id="ARBA00022898"/>
    </source>
</evidence>
<evidence type="ECO:0000256" key="7">
    <source>
        <dbReference type="ARBA" id="ARBA00023239"/>
    </source>
</evidence>
<evidence type="ECO:0000256" key="9">
    <source>
        <dbReference type="ARBA" id="ARBA00048531"/>
    </source>
</evidence>
<gene>
    <name evidence="11" type="primary">cobC</name>
    <name evidence="11" type="ORF">GCM10011360_31460</name>
</gene>
<dbReference type="AlphaFoldDB" id="A0A917ABP8"/>
<dbReference type="EC" id="4.1.1.81" evidence="4"/>
<evidence type="ECO:0000256" key="1">
    <source>
        <dbReference type="ARBA" id="ARBA00001933"/>
    </source>
</evidence>
<evidence type="ECO:0000256" key="2">
    <source>
        <dbReference type="ARBA" id="ARBA00003444"/>
    </source>
</evidence>
<evidence type="ECO:0000313" key="11">
    <source>
        <dbReference type="EMBL" id="GGE41674.1"/>
    </source>
</evidence>
<comment type="cofactor">
    <cofactor evidence="1">
        <name>pyridoxal 5'-phosphate</name>
        <dbReference type="ChEBI" id="CHEBI:597326"/>
    </cofactor>
</comment>
<dbReference type="NCBIfam" id="TIGR01140">
    <property type="entry name" value="L_thr_O3P_dcar"/>
    <property type="match status" value="1"/>
</dbReference>
<dbReference type="EMBL" id="BMFJ01000002">
    <property type="protein sequence ID" value="GGE41674.1"/>
    <property type="molecule type" value="Genomic_DNA"/>
</dbReference>
<sequence>MSATGHSRDHGGRIDDAIRAFGGTREDWIDLSTGINPVPYPVTDLSARAWTALPDRDAEEALIKAARRLWQVPPEVAVLAVPGASAAIALIPRLRPAATVRIPGPTYNEHAAAFRAAGWQVTEEDGAAGAVVLVHPNNPDGRWHTADDAGAALCIIDESFCDIAPDRSLIASAIRPGKLVLKSFGKFWGLAGLRLGFVIGDPDLVGPLAAMLGPWPVSGPALELGARALGDTAWAADTRARLAEDAARLDRLVTATGATLTGGTPLFRLYDHPRAAGLHRHLSTHHILTRPFPWSATALRFGLPAPKDWPRLETALGAFR</sequence>
<dbReference type="InterPro" id="IPR005860">
    <property type="entry name" value="CobD"/>
</dbReference>
<dbReference type="InterPro" id="IPR015421">
    <property type="entry name" value="PyrdxlP-dep_Trfase_major"/>
</dbReference>
<dbReference type="GO" id="GO:0009236">
    <property type="term" value="P:cobalamin biosynthetic process"/>
    <property type="evidence" value="ECO:0007669"/>
    <property type="project" value="UniProtKB-KW"/>
</dbReference>
<comment type="function">
    <text evidence="2">Decarboxylates L-threonine-O-3-phosphate to yield (R)-1-amino-2-propanol O-2-phosphate, the precursor for the linkage between the nucleotide loop and the corrin ring in cobalamin.</text>
</comment>
<dbReference type="PANTHER" id="PTHR42885:SF1">
    <property type="entry name" value="THREONINE-PHOSPHATE DECARBOXYLASE"/>
    <property type="match status" value="1"/>
</dbReference>
<dbReference type="Gene3D" id="3.90.1150.10">
    <property type="entry name" value="Aspartate Aminotransferase, domain 1"/>
    <property type="match status" value="1"/>
</dbReference>
<dbReference type="SUPFAM" id="SSF53383">
    <property type="entry name" value="PLP-dependent transferases"/>
    <property type="match status" value="1"/>
</dbReference>
<dbReference type="Gene3D" id="3.40.640.10">
    <property type="entry name" value="Type I PLP-dependent aspartate aminotransferase-like (Major domain)"/>
    <property type="match status" value="1"/>
</dbReference>
<proteinExistence type="predicted"/>
<evidence type="ECO:0000256" key="5">
    <source>
        <dbReference type="ARBA" id="ARBA00022573"/>
    </source>
</evidence>
<feature type="domain" description="Aminotransferase class I/classII large" evidence="10">
    <location>
        <begin position="45"/>
        <end position="121"/>
    </location>
</feature>
<dbReference type="Pfam" id="PF00155">
    <property type="entry name" value="Aminotran_1_2"/>
    <property type="match status" value="2"/>
</dbReference>
<evidence type="ECO:0000313" key="12">
    <source>
        <dbReference type="Proteomes" id="UP000612855"/>
    </source>
</evidence>
<dbReference type="RefSeq" id="WP_188478788.1">
    <property type="nucleotide sequence ID" value="NZ_BMFJ01000002.1"/>
</dbReference>
<comment type="catalytic activity">
    <reaction evidence="9">
        <text>O-phospho-L-threonine + H(+) = (R)-1-aminopropan-2-yl phosphate + CO2</text>
        <dbReference type="Rhea" id="RHEA:11492"/>
        <dbReference type="ChEBI" id="CHEBI:15378"/>
        <dbReference type="ChEBI" id="CHEBI:16526"/>
        <dbReference type="ChEBI" id="CHEBI:58563"/>
        <dbReference type="ChEBI" id="CHEBI:58675"/>
        <dbReference type="EC" id="4.1.1.81"/>
    </reaction>
</comment>
<feature type="domain" description="Aminotransferase class I/classII large" evidence="10">
    <location>
        <begin position="130"/>
        <end position="303"/>
    </location>
</feature>
<evidence type="ECO:0000256" key="8">
    <source>
        <dbReference type="ARBA" id="ARBA00029996"/>
    </source>
</evidence>